<dbReference type="GO" id="GO:0003677">
    <property type="term" value="F:DNA binding"/>
    <property type="evidence" value="ECO:0007669"/>
    <property type="project" value="InterPro"/>
</dbReference>
<sequence length="438" mass="48382">MLVHAGPGAGKTLGALLSFEAMQRGGGLTRFIVFCHRNSILNQWHQASKQLGLNLQDWEACPEQPEILKQADGWAVTYQGAGLQLETLIAELKDWAGDGLLAIADEAHHLGMNPDEPQGPAWGRTFLALTGSSKIRLGLTGTPFRADNLAFCAARRVRVEAEGALVEQISPDLCVEPSELIHSGDVRPLEFRFQDGWVEHSRPGQPDRDVSPLSAEVRESWRARNLRRAIRISDSSSIALQLLLRARRQLEKVRRHHHDAAGLVIARDIEHAVGIAQLLQEEGDRVELVHSQDRDASARLAAFQTSKADWLVSIDMCAEGFDAPRLRVVAYLTTVVTRSRFIQGITRAVRISTARASLEPVPRHPSYVFAPADPLLMGHARSWSRTEPYLIRDSEAKAEGNTTMGHWRGPSLPLEAVNDGAGAVIRLRTPNLPSFLQR</sequence>
<keyword evidence="3" id="KW-0067">ATP-binding</keyword>
<dbReference type="InterPro" id="IPR001650">
    <property type="entry name" value="Helicase_C-like"/>
</dbReference>
<reference evidence="3 4" key="1">
    <citation type="journal article" date="2007" name="PLoS Genet.">
        <title>Patterns and implications of gene gain and loss in the evolution of Prochlorococcus.</title>
        <authorList>
            <person name="Kettler G.C."/>
            <person name="Martiny A.C."/>
            <person name="Huang K."/>
            <person name="Zucker J."/>
            <person name="Coleman M.L."/>
            <person name="Rodrigue S."/>
            <person name="Chen F."/>
            <person name="Lapidus A."/>
            <person name="Ferriera S."/>
            <person name="Johnson J."/>
            <person name="Steglich C."/>
            <person name="Church G.M."/>
            <person name="Richardson P."/>
            <person name="Chisholm S.W."/>
        </authorList>
    </citation>
    <scope>NUCLEOTIDE SEQUENCE [LARGE SCALE GENOMIC DNA]</scope>
    <source>
        <strain evidence="3 4">MIT 9303</strain>
    </source>
</reference>
<evidence type="ECO:0000313" key="3">
    <source>
        <dbReference type="EMBL" id="ABM77608.1"/>
    </source>
</evidence>
<keyword evidence="3" id="KW-0547">Nucleotide-binding</keyword>
<dbReference type="Proteomes" id="UP000002274">
    <property type="component" value="Chromosome"/>
</dbReference>
<dbReference type="GO" id="GO:0016787">
    <property type="term" value="F:hydrolase activity"/>
    <property type="evidence" value="ECO:0007669"/>
    <property type="project" value="InterPro"/>
</dbReference>
<dbReference type="STRING" id="59922.P9303_08571"/>
<proteinExistence type="predicted"/>
<evidence type="ECO:0000259" key="1">
    <source>
        <dbReference type="Pfam" id="PF00271"/>
    </source>
</evidence>
<dbReference type="EMBL" id="CP000554">
    <property type="protein sequence ID" value="ABM77608.1"/>
    <property type="molecule type" value="Genomic_DNA"/>
</dbReference>
<feature type="domain" description="Helicase C-terminal" evidence="1">
    <location>
        <begin position="255"/>
        <end position="351"/>
    </location>
</feature>
<dbReference type="PANTHER" id="PTHR47396:SF1">
    <property type="entry name" value="ATP-DEPENDENT HELICASE IRC3-RELATED"/>
    <property type="match status" value="1"/>
</dbReference>
<dbReference type="Gene3D" id="3.40.50.300">
    <property type="entry name" value="P-loop containing nucleotide triphosphate hydrolases"/>
    <property type="match status" value="2"/>
</dbReference>
<dbReference type="AlphaFoldDB" id="A2C7Z8"/>
<name>A2C7Z8_PROM3</name>
<accession>A2C7Z8</accession>
<dbReference type="SUPFAM" id="SSF52540">
    <property type="entry name" value="P-loop containing nucleoside triphosphate hydrolases"/>
    <property type="match status" value="1"/>
</dbReference>
<organism evidence="3 4">
    <name type="scientific">Prochlorococcus marinus (strain MIT 9303)</name>
    <dbReference type="NCBI Taxonomy" id="59922"/>
    <lineage>
        <taxon>Bacteria</taxon>
        <taxon>Bacillati</taxon>
        <taxon>Cyanobacteriota</taxon>
        <taxon>Cyanophyceae</taxon>
        <taxon>Synechococcales</taxon>
        <taxon>Prochlorococcaceae</taxon>
        <taxon>Prochlorococcus</taxon>
    </lineage>
</organism>
<evidence type="ECO:0000259" key="2">
    <source>
        <dbReference type="Pfam" id="PF04851"/>
    </source>
</evidence>
<keyword evidence="3" id="KW-0347">Helicase</keyword>
<dbReference type="PANTHER" id="PTHR47396">
    <property type="entry name" value="TYPE I RESTRICTION ENZYME ECOKI R PROTEIN"/>
    <property type="match status" value="1"/>
</dbReference>
<dbReference type="GO" id="GO:0005524">
    <property type="term" value="F:ATP binding"/>
    <property type="evidence" value="ECO:0007669"/>
    <property type="project" value="InterPro"/>
</dbReference>
<dbReference type="HOGENOM" id="CLU_020861_2_0_3"/>
<dbReference type="InterPro" id="IPR050742">
    <property type="entry name" value="Helicase_Restrict-Modif_Enz"/>
</dbReference>
<dbReference type="Pfam" id="PF00271">
    <property type="entry name" value="Helicase_C"/>
    <property type="match status" value="1"/>
</dbReference>
<dbReference type="InterPro" id="IPR027417">
    <property type="entry name" value="P-loop_NTPase"/>
</dbReference>
<dbReference type="GO" id="GO:0005829">
    <property type="term" value="C:cytosol"/>
    <property type="evidence" value="ECO:0007669"/>
    <property type="project" value="TreeGrafter"/>
</dbReference>
<dbReference type="InterPro" id="IPR006935">
    <property type="entry name" value="Helicase/UvrB_N"/>
</dbReference>
<dbReference type="GO" id="GO:0004386">
    <property type="term" value="F:helicase activity"/>
    <property type="evidence" value="ECO:0007669"/>
    <property type="project" value="UniProtKB-KW"/>
</dbReference>
<gene>
    <name evidence="3" type="ordered locus">P9303_08571</name>
</gene>
<evidence type="ECO:0000313" key="4">
    <source>
        <dbReference type="Proteomes" id="UP000002274"/>
    </source>
</evidence>
<dbReference type="Pfam" id="PF04851">
    <property type="entry name" value="ResIII"/>
    <property type="match status" value="1"/>
</dbReference>
<dbReference type="KEGG" id="pmf:P9303_08571"/>
<feature type="domain" description="Helicase/UvrB N-terminal" evidence="2">
    <location>
        <begin position="2"/>
        <end position="145"/>
    </location>
</feature>
<keyword evidence="3" id="KW-0378">Hydrolase</keyword>
<protein>
    <submittedName>
        <fullName evidence="3">Helicase C-terminal domain</fullName>
    </submittedName>
</protein>